<feature type="compositionally biased region" description="Basic and acidic residues" evidence="1">
    <location>
        <begin position="11"/>
        <end position="22"/>
    </location>
</feature>
<feature type="region of interest" description="Disordered" evidence="1">
    <location>
        <begin position="1"/>
        <end position="22"/>
    </location>
</feature>
<comment type="caution">
    <text evidence="4">The sequence shown here is derived from an EMBL/GenBank/DDBJ whole genome shotgun (WGS) entry which is preliminary data.</text>
</comment>
<evidence type="ECO:0000256" key="1">
    <source>
        <dbReference type="SAM" id="MobiDB-lite"/>
    </source>
</evidence>
<name>A0A5D5APX4_9EURY</name>
<gene>
    <name evidence="4" type="ORF">FYC77_01065</name>
</gene>
<keyword evidence="2" id="KW-0812">Transmembrane</keyword>
<dbReference type="Pfam" id="PF24035">
    <property type="entry name" value="DUF7344"/>
    <property type="match status" value="1"/>
</dbReference>
<dbReference type="EMBL" id="VTAW01000001">
    <property type="protein sequence ID" value="TYT63839.1"/>
    <property type="molecule type" value="Genomic_DNA"/>
</dbReference>
<keyword evidence="2" id="KW-0472">Membrane</keyword>
<evidence type="ECO:0000259" key="3">
    <source>
        <dbReference type="Pfam" id="PF24035"/>
    </source>
</evidence>
<reference evidence="4 5" key="1">
    <citation type="submission" date="2019-08" db="EMBL/GenBank/DDBJ databases">
        <title>Archaea genome.</title>
        <authorList>
            <person name="Kajale S."/>
            <person name="Shouche Y."/>
            <person name="Deshpande N."/>
            <person name="Sharma A."/>
        </authorList>
    </citation>
    <scope>NUCLEOTIDE SEQUENCE [LARGE SCALE GENOMIC DNA]</scope>
    <source>
        <strain evidence="4 5">ESP3B_9</strain>
    </source>
</reference>
<feature type="transmembrane region" description="Helical" evidence="2">
    <location>
        <begin position="166"/>
        <end position="185"/>
    </location>
</feature>
<evidence type="ECO:0000313" key="5">
    <source>
        <dbReference type="Proteomes" id="UP000324104"/>
    </source>
</evidence>
<keyword evidence="2" id="KW-1133">Transmembrane helix</keyword>
<accession>A0A5D5APX4</accession>
<keyword evidence="5" id="KW-1185">Reference proteome</keyword>
<feature type="transmembrane region" description="Helical" evidence="2">
    <location>
        <begin position="137"/>
        <end position="154"/>
    </location>
</feature>
<feature type="domain" description="DUF7344" evidence="3">
    <location>
        <begin position="32"/>
        <end position="112"/>
    </location>
</feature>
<evidence type="ECO:0000256" key="2">
    <source>
        <dbReference type="SAM" id="Phobius"/>
    </source>
</evidence>
<dbReference type="InterPro" id="IPR055768">
    <property type="entry name" value="DUF7344"/>
</dbReference>
<protein>
    <recommendedName>
        <fullName evidence="3">DUF7344 domain-containing protein</fullName>
    </recommendedName>
</protein>
<dbReference type="Proteomes" id="UP000324104">
    <property type="component" value="Unassembled WGS sequence"/>
</dbReference>
<proteinExistence type="predicted"/>
<evidence type="ECO:0000313" key="4">
    <source>
        <dbReference type="EMBL" id="TYT63839.1"/>
    </source>
</evidence>
<dbReference type="AlphaFoldDB" id="A0A5D5APX4"/>
<sequence>MGGPQSAIEQGSDRGIDTDSLERDELSRDTVFQTLSNRRRRLVLTYLGRHRERTVRLRDLSEWIAAEENGVPIAEVSYKQRKRVYTSLYQSHLPTLHRDGIVEYNQARGTITLTPTASALDVYLDPPSKKALPWTRYWLGFGLVAATVSTAAWLEVLPFLTSLGHRLSIALAVTVLVLAVAFTITSDDGE</sequence>
<organism evidence="4 5">
    <name type="scientific">Natrialba swarupiae</name>
    <dbReference type="NCBI Taxonomy" id="2448032"/>
    <lineage>
        <taxon>Archaea</taxon>
        <taxon>Methanobacteriati</taxon>
        <taxon>Methanobacteriota</taxon>
        <taxon>Stenosarchaea group</taxon>
        <taxon>Halobacteria</taxon>
        <taxon>Halobacteriales</taxon>
        <taxon>Natrialbaceae</taxon>
        <taxon>Natrialba</taxon>
    </lineage>
</organism>
<dbReference type="RefSeq" id="WP_149079646.1">
    <property type="nucleotide sequence ID" value="NZ_VTAW01000001.1"/>
</dbReference>